<feature type="transmembrane region" description="Helical" evidence="1">
    <location>
        <begin position="44"/>
        <end position="69"/>
    </location>
</feature>
<keyword evidence="1" id="KW-0812">Transmembrane</keyword>
<evidence type="ECO:0000313" key="2">
    <source>
        <dbReference type="EMBL" id="EIE24416.1"/>
    </source>
</evidence>
<dbReference type="AlphaFoldDB" id="I0Z197"/>
<evidence type="ECO:0000313" key="3">
    <source>
        <dbReference type="Proteomes" id="UP000007264"/>
    </source>
</evidence>
<dbReference type="GeneID" id="17042406"/>
<proteinExistence type="predicted"/>
<evidence type="ECO:0000256" key="1">
    <source>
        <dbReference type="SAM" id="Phobius"/>
    </source>
</evidence>
<name>I0Z197_COCSC</name>
<protein>
    <submittedName>
        <fullName evidence="2">Uncharacterized protein</fullName>
    </submittedName>
</protein>
<dbReference type="KEGG" id="csl:COCSUDRAFT_61841"/>
<keyword evidence="1" id="KW-0472">Membrane</keyword>
<comment type="caution">
    <text evidence="2">The sequence shown here is derived from an EMBL/GenBank/DDBJ whole genome shotgun (WGS) entry which is preliminary data.</text>
</comment>
<organism evidence="2 3">
    <name type="scientific">Coccomyxa subellipsoidea (strain C-169)</name>
    <name type="common">Green microalga</name>
    <dbReference type="NCBI Taxonomy" id="574566"/>
    <lineage>
        <taxon>Eukaryota</taxon>
        <taxon>Viridiplantae</taxon>
        <taxon>Chlorophyta</taxon>
        <taxon>core chlorophytes</taxon>
        <taxon>Trebouxiophyceae</taxon>
        <taxon>Trebouxiophyceae incertae sedis</taxon>
        <taxon>Coccomyxaceae</taxon>
        <taxon>Coccomyxa</taxon>
        <taxon>Coccomyxa subellipsoidea</taxon>
    </lineage>
</organism>
<feature type="transmembrane region" description="Helical" evidence="1">
    <location>
        <begin position="15"/>
        <end position="32"/>
    </location>
</feature>
<sequence length="71" mass="7866">MGEPKGYMVGLKINANTYAVVAALFATVTYDAHVNPPKSEDYVALYFFFYCNLLTFWFSLGLLAAVPFADS</sequence>
<dbReference type="Proteomes" id="UP000007264">
    <property type="component" value="Unassembled WGS sequence"/>
</dbReference>
<dbReference type="EMBL" id="AGSI01000005">
    <property type="protein sequence ID" value="EIE24416.1"/>
    <property type="molecule type" value="Genomic_DNA"/>
</dbReference>
<dbReference type="RefSeq" id="XP_005648960.1">
    <property type="nucleotide sequence ID" value="XM_005648903.1"/>
</dbReference>
<accession>I0Z197</accession>
<keyword evidence="1" id="KW-1133">Transmembrane helix</keyword>
<gene>
    <name evidence="2" type="ORF">COCSUDRAFT_61841</name>
</gene>
<keyword evidence="3" id="KW-1185">Reference proteome</keyword>
<reference evidence="2 3" key="1">
    <citation type="journal article" date="2012" name="Genome Biol.">
        <title>The genome of the polar eukaryotic microalga coccomyxa subellipsoidea reveals traits of cold adaptation.</title>
        <authorList>
            <person name="Blanc G."/>
            <person name="Agarkova I."/>
            <person name="Grimwood J."/>
            <person name="Kuo A."/>
            <person name="Brueggeman A."/>
            <person name="Dunigan D."/>
            <person name="Gurnon J."/>
            <person name="Ladunga I."/>
            <person name="Lindquist E."/>
            <person name="Lucas S."/>
            <person name="Pangilinan J."/>
            <person name="Proschold T."/>
            <person name="Salamov A."/>
            <person name="Schmutz J."/>
            <person name="Weeks D."/>
            <person name="Yamada T."/>
            <person name="Claverie J.M."/>
            <person name="Grigoriev I."/>
            <person name="Van Etten J."/>
            <person name="Lomsadze A."/>
            <person name="Borodovsky M."/>
        </authorList>
    </citation>
    <scope>NUCLEOTIDE SEQUENCE [LARGE SCALE GENOMIC DNA]</scope>
    <source>
        <strain evidence="2 3">C-169</strain>
    </source>
</reference>